<dbReference type="RefSeq" id="WP_194034558.1">
    <property type="nucleotide sequence ID" value="NZ_CP063657.1"/>
</dbReference>
<accession>A0A7S6ZUE0</accession>
<feature type="transmembrane region" description="Helical" evidence="1">
    <location>
        <begin position="53"/>
        <end position="76"/>
    </location>
</feature>
<keyword evidence="3" id="KW-1185">Reference proteome</keyword>
<keyword evidence="1" id="KW-0472">Membrane</keyword>
<protein>
    <recommendedName>
        <fullName evidence="4">Copper resistance protein D domain-containing protein</fullName>
    </recommendedName>
</protein>
<feature type="transmembrane region" description="Helical" evidence="1">
    <location>
        <begin position="144"/>
        <end position="164"/>
    </location>
</feature>
<gene>
    <name evidence="2" type="ORF">INQ42_12525</name>
</gene>
<dbReference type="EMBL" id="CP063657">
    <property type="protein sequence ID" value="QOW22007.1"/>
    <property type="molecule type" value="Genomic_DNA"/>
</dbReference>
<feature type="transmembrane region" description="Helical" evidence="1">
    <location>
        <begin position="6"/>
        <end position="32"/>
    </location>
</feature>
<feature type="transmembrane region" description="Helical" evidence="1">
    <location>
        <begin position="200"/>
        <end position="218"/>
    </location>
</feature>
<sequence>MNLGLWSAAHILVIGYWLGTDLAVYYLSGFIVDPKTPTPVRMFATKAMLILDMVPRTALVLTAAIGLTLTTGIGLMPSLERWLPLAWVLSLAWLALTWTVHQLGNSAWGRRLGRVDFVFRVLVVAAGVWLAVDATRAGGLITPAPWLGIKIAMMALSIAMGLLIRVQLKPFGPMLAKVADGSATPADDVALQRLMARVKVPVWVIWIALVIAAVLGSTKGVF</sequence>
<evidence type="ECO:0000313" key="2">
    <source>
        <dbReference type="EMBL" id="QOW22007.1"/>
    </source>
</evidence>
<feature type="transmembrane region" description="Helical" evidence="1">
    <location>
        <begin position="82"/>
        <end position="100"/>
    </location>
</feature>
<evidence type="ECO:0000313" key="3">
    <source>
        <dbReference type="Proteomes" id="UP000593932"/>
    </source>
</evidence>
<feature type="transmembrane region" description="Helical" evidence="1">
    <location>
        <begin position="112"/>
        <end position="132"/>
    </location>
</feature>
<proteinExistence type="predicted"/>
<evidence type="ECO:0008006" key="4">
    <source>
        <dbReference type="Google" id="ProtNLM"/>
    </source>
</evidence>
<organism evidence="2 3">
    <name type="scientific">Novilysobacter avium</name>
    <dbReference type="NCBI Taxonomy" id="2781023"/>
    <lineage>
        <taxon>Bacteria</taxon>
        <taxon>Pseudomonadati</taxon>
        <taxon>Pseudomonadota</taxon>
        <taxon>Gammaproteobacteria</taxon>
        <taxon>Lysobacterales</taxon>
        <taxon>Lysobacteraceae</taxon>
        <taxon>Novilysobacter</taxon>
    </lineage>
</organism>
<keyword evidence="1" id="KW-0812">Transmembrane</keyword>
<reference evidence="2 3" key="1">
    <citation type="submission" date="2020-10" db="EMBL/GenBank/DDBJ databases">
        <title>complete genome sequencing of Lysobacter sp. H23M41.</title>
        <authorList>
            <person name="Bae J.-W."/>
            <person name="Lee S.-Y."/>
        </authorList>
    </citation>
    <scope>NUCLEOTIDE SEQUENCE [LARGE SCALE GENOMIC DNA]</scope>
    <source>
        <strain evidence="2 3">H23M41</strain>
    </source>
</reference>
<keyword evidence="1" id="KW-1133">Transmembrane helix</keyword>
<evidence type="ECO:0000256" key="1">
    <source>
        <dbReference type="SAM" id="Phobius"/>
    </source>
</evidence>
<dbReference type="Proteomes" id="UP000593932">
    <property type="component" value="Chromosome"/>
</dbReference>
<name>A0A7S6ZUE0_9GAMM</name>